<comment type="similarity">
    <text evidence="2">Belongs to the GDNFR family.</text>
</comment>
<gene>
    <name evidence="12" type="ORF">JOB18_012308</name>
</gene>
<dbReference type="InterPro" id="IPR003438">
    <property type="entry name" value="GDNF_rcpt"/>
</dbReference>
<evidence type="ECO:0000256" key="1">
    <source>
        <dbReference type="ARBA" id="ARBA00004609"/>
    </source>
</evidence>
<reference evidence="12 13" key="1">
    <citation type="journal article" date="2021" name="Sci. Rep.">
        <title>Chromosome anchoring in Senegalese sole (Solea senegalensis) reveals sex-associated markers and genome rearrangements in flatfish.</title>
        <authorList>
            <person name="Guerrero-Cozar I."/>
            <person name="Gomez-Garrido J."/>
            <person name="Berbel C."/>
            <person name="Martinez-Blanch J.F."/>
            <person name="Alioto T."/>
            <person name="Claros M.G."/>
            <person name="Gagnaire P.A."/>
            <person name="Manchado M."/>
        </authorList>
    </citation>
    <scope>NUCLEOTIDE SEQUENCE [LARGE SCALE GENOMIC DNA]</scope>
    <source>
        <strain evidence="12">Sse05_10M</strain>
    </source>
</reference>
<evidence type="ECO:0000256" key="8">
    <source>
        <dbReference type="ARBA" id="ARBA00023180"/>
    </source>
</evidence>
<evidence type="ECO:0000256" key="6">
    <source>
        <dbReference type="ARBA" id="ARBA00023136"/>
    </source>
</evidence>
<evidence type="ECO:0000256" key="2">
    <source>
        <dbReference type="ARBA" id="ARBA00005961"/>
    </source>
</evidence>
<evidence type="ECO:0000256" key="4">
    <source>
        <dbReference type="ARBA" id="ARBA00022622"/>
    </source>
</evidence>
<dbReference type="PANTHER" id="PTHR10269">
    <property type="entry name" value="GDNF RECEPTOR ALPHA"/>
    <property type="match status" value="1"/>
</dbReference>
<dbReference type="EMBL" id="JAGKHQ010000005">
    <property type="protein sequence ID" value="KAG7515615.1"/>
    <property type="molecule type" value="Genomic_DNA"/>
</dbReference>
<evidence type="ECO:0000259" key="11">
    <source>
        <dbReference type="SMART" id="SM00907"/>
    </source>
</evidence>
<feature type="compositionally biased region" description="Acidic residues" evidence="10">
    <location>
        <begin position="477"/>
        <end position="495"/>
    </location>
</feature>
<evidence type="ECO:0000256" key="10">
    <source>
        <dbReference type="SAM" id="MobiDB-lite"/>
    </source>
</evidence>
<evidence type="ECO:0000256" key="9">
    <source>
        <dbReference type="ARBA" id="ARBA00023288"/>
    </source>
</evidence>
<dbReference type="GO" id="GO:0043235">
    <property type="term" value="C:receptor complex"/>
    <property type="evidence" value="ECO:0007669"/>
    <property type="project" value="TreeGrafter"/>
</dbReference>
<dbReference type="FunFam" id="1.10.220.110:FF:000001">
    <property type="entry name" value="GDNF family receptor alpha"/>
    <property type="match status" value="1"/>
</dbReference>
<evidence type="ECO:0000313" key="13">
    <source>
        <dbReference type="Proteomes" id="UP000693946"/>
    </source>
</evidence>
<dbReference type="Pfam" id="PF02351">
    <property type="entry name" value="GDNF"/>
    <property type="match status" value="2"/>
</dbReference>
<keyword evidence="5" id="KW-0732">Signal</keyword>
<feature type="domain" description="GDNF/GAS1" evidence="11">
    <location>
        <begin position="117"/>
        <end position="197"/>
    </location>
</feature>
<feature type="region of interest" description="Disordered" evidence="10">
    <location>
        <begin position="476"/>
        <end position="523"/>
    </location>
</feature>
<evidence type="ECO:0000256" key="3">
    <source>
        <dbReference type="ARBA" id="ARBA00022475"/>
    </source>
</evidence>
<comment type="subcellular location">
    <subcellularLocation>
        <location evidence="1">Cell membrane</location>
        <topology evidence="1">Lipid-anchor</topology>
        <topology evidence="1">GPI-anchor</topology>
    </subcellularLocation>
</comment>
<keyword evidence="13" id="KW-1185">Reference proteome</keyword>
<keyword evidence="6" id="KW-0472">Membrane</keyword>
<evidence type="ECO:0000256" key="7">
    <source>
        <dbReference type="ARBA" id="ARBA00023170"/>
    </source>
</evidence>
<keyword evidence="7 12" id="KW-0675">Receptor</keyword>
<dbReference type="Proteomes" id="UP000693946">
    <property type="component" value="Linkage Group LG13"/>
</dbReference>
<dbReference type="AlphaFoldDB" id="A0AAV6SEX5"/>
<dbReference type="InterPro" id="IPR016017">
    <property type="entry name" value="GDNF/GAS1"/>
</dbReference>
<dbReference type="GO" id="GO:0007399">
    <property type="term" value="P:nervous system development"/>
    <property type="evidence" value="ECO:0007669"/>
    <property type="project" value="TreeGrafter"/>
</dbReference>
<keyword evidence="8" id="KW-0325">Glycoprotein</keyword>
<comment type="caution">
    <text evidence="12">The sequence shown here is derived from an EMBL/GenBank/DDBJ whole genome shotgun (WGS) entry which is preliminary data.</text>
</comment>
<protein>
    <submittedName>
        <fullName evidence="12">GDNF family receptor alpha-4-like</fullName>
    </submittedName>
</protein>
<dbReference type="GO" id="GO:0007169">
    <property type="term" value="P:cell surface receptor protein tyrosine kinase signaling pathway"/>
    <property type="evidence" value="ECO:0007669"/>
    <property type="project" value="UniProtKB-ARBA"/>
</dbReference>
<feature type="domain" description="GDNF/GAS1" evidence="11">
    <location>
        <begin position="238"/>
        <end position="319"/>
    </location>
</feature>
<proteinExistence type="inferred from homology"/>
<dbReference type="GO" id="GO:0038023">
    <property type="term" value="F:signaling receptor activity"/>
    <property type="evidence" value="ECO:0007669"/>
    <property type="project" value="InterPro"/>
</dbReference>
<keyword evidence="4" id="KW-0336">GPI-anchor</keyword>
<evidence type="ECO:0000313" key="12">
    <source>
        <dbReference type="EMBL" id="KAG7515615.1"/>
    </source>
</evidence>
<name>A0AAV6SEX5_SOLSE</name>
<dbReference type="GO" id="GO:0009897">
    <property type="term" value="C:external side of plasma membrane"/>
    <property type="evidence" value="ECO:0007669"/>
    <property type="project" value="TreeGrafter"/>
</dbReference>
<feature type="compositionally biased region" description="Basic and acidic residues" evidence="10">
    <location>
        <begin position="504"/>
        <end position="514"/>
    </location>
</feature>
<sequence>MERGWFTNQYNEDPTNKWDDGHREKLNRSCRAHGSVWSTLCRSDHALHPLRLPVRACGRSSSSSREAAGCGTRRVTELQRLPTSHNSPMSPDRMMIFGLLLNVFSHGSVPVSASFDCLVAEQGCIQEHSCMVLYRLLEYCAAEEAVSPLGPDARLECLEAQSSLQQYRPLQVCKCQRGSRREEHCLRVYWTVRFAAYDEYDVSPYEELELNLVRNIEMSRMASIMAASTPSVDGQNQCLKAAQDCGLFEKCGSLRSEYVVACTKRAAVSENNCNRQKCHKALRRFLERVPEEYSFALLFCPCSDTLCGERRRKTIVPSCSYEENVKGEERVGKPNCLSLQNYCSRDELCRSRFADFQHNCQSAPLSASGCKRESRAMCLKAYAGLIGTIMTPNYVSNSSTEVSQWCTCDGSGNEWQGCQRILHMFSNNICLRNAISSMGISAPPAVENTPVPASQTPPRIYQERVHVGVNTLPEFTSMEDSEGEEQEQQEEEESQEFNVIPPYSEKDSNIESRARGSQRGASSRAAPVLPLLFLPTLLLDWKWWGY</sequence>
<organism evidence="12 13">
    <name type="scientific">Solea senegalensis</name>
    <name type="common">Senegalese sole</name>
    <dbReference type="NCBI Taxonomy" id="28829"/>
    <lineage>
        <taxon>Eukaryota</taxon>
        <taxon>Metazoa</taxon>
        <taxon>Chordata</taxon>
        <taxon>Craniata</taxon>
        <taxon>Vertebrata</taxon>
        <taxon>Euteleostomi</taxon>
        <taxon>Actinopterygii</taxon>
        <taxon>Neopterygii</taxon>
        <taxon>Teleostei</taxon>
        <taxon>Neoteleostei</taxon>
        <taxon>Acanthomorphata</taxon>
        <taxon>Carangaria</taxon>
        <taxon>Pleuronectiformes</taxon>
        <taxon>Pleuronectoidei</taxon>
        <taxon>Soleidae</taxon>
        <taxon>Solea</taxon>
    </lineage>
</organism>
<keyword evidence="9" id="KW-0449">Lipoprotein</keyword>
<accession>A0AAV6SEX5</accession>
<keyword evidence="3" id="KW-1003">Cell membrane</keyword>
<feature type="domain" description="GDNF/GAS1" evidence="11">
    <location>
        <begin position="336"/>
        <end position="430"/>
    </location>
</feature>
<evidence type="ECO:0000256" key="5">
    <source>
        <dbReference type="ARBA" id="ARBA00022729"/>
    </source>
</evidence>
<dbReference type="PANTHER" id="PTHR10269:SF15">
    <property type="entry name" value="GDNF FAMILY RECEPTOR ALPHA-3"/>
    <property type="match status" value="1"/>
</dbReference>
<dbReference type="SMART" id="SM00907">
    <property type="entry name" value="GDNF"/>
    <property type="match status" value="3"/>
</dbReference>